<evidence type="ECO:0000256" key="1">
    <source>
        <dbReference type="SAM" id="SignalP"/>
    </source>
</evidence>
<dbReference type="PANTHER" id="PTHR33103">
    <property type="entry name" value="OS01G0153900 PROTEIN"/>
    <property type="match status" value="1"/>
</dbReference>
<dbReference type="Gramene" id="PSAT_LOCUS12064_t1">
    <property type="protein sequence ID" value="CAL5192155.1"/>
    <property type="gene ID" value="PSAT_LOCUS12064"/>
</dbReference>
<dbReference type="Gramene" id="Psat03G0438000-T1">
    <property type="protein sequence ID" value="KAI5429764.1"/>
    <property type="gene ID" value="KIW84_034380"/>
</dbReference>
<evidence type="ECO:0000313" key="2">
    <source>
        <dbReference type="EMBL" id="KAI5429764.1"/>
    </source>
</evidence>
<dbReference type="Proteomes" id="UP001058974">
    <property type="component" value="Chromosome 3"/>
</dbReference>
<comment type="caution">
    <text evidence="2">The sequence shown here is derived from an EMBL/GenBank/DDBJ whole genome shotgun (WGS) entry which is preliminary data.</text>
</comment>
<sequence>MVLSFVYRLIFRLMAVIMAVFQFQTKEQTMSLKILVNTDTNKVVFAEADKDFVDILCSFLTFPLGTVAKLVQKDSEIGPITIGCLNSLNQSVQNLGLLTSYNSSEEYYNTLKINIDDTVPTKYFICSSFDEFYYQCCYLSLGTKNHYCEFGHPLSRLVSLSSSMFQICFGFVKPNTSFVISDDLIVLPHSMDYTIFDLTNNFGIRSTSSIKEMIVNVTKDKVLDLLKCSLFSKTPLTDVFLGMKPLIDRSIIFSCDVNNIFRGDYIDITVKLVIRKSDDIILYAQGGQDFAELIIRFLTFPLGGVLRKLEGNNSLGSIEGFCKSIADLNEDKYIILEAKKRLMELNVLHYYCHVHGNTTPNQRKAEVTLFKSNEVCNDVQNLVKMKLVNTITIPPTERPGSYTKTPEMYMVTDDLVVEPLLSPVSSVFLLNRFETSLNDLKEKVVTIGIKESLSIFKEALNSTSALTNGLRHLLTQVKKEK</sequence>
<accession>A0A9D4XZ73</accession>
<proteinExistence type="predicted"/>
<dbReference type="OrthoDB" id="1277335at2759"/>
<feature type="signal peptide" evidence="1">
    <location>
        <begin position="1"/>
        <end position="19"/>
    </location>
</feature>
<organism evidence="2 4">
    <name type="scientific">Pisum sativum</name>
    <name type="common">Garden pea</name>
    <name type="synonym">Lathyrus oleraceus</name>
    <dbReference type="NCBI Taxonomy" id="3888"/>
    <lineage>
        <taxon>Eukaryota</taxon>
        <taxon>Viridiplantae</taxon>
        <taxon>Streptophyta</taxon>
        <taxon>Embryophyta</taxon>
        <taxon>Tracheophyta</taxon>
        <taxon>Spermatophyta</taxon>
        <taxon>Magnoliopsida</taxon>
        <taxon>eudicotyledons</taxon>
        <taxon>Gunneridae</taxon>
        <taxon>Pentapetalae</taxon>
        <taxon>rosids</taxon>
        <taxon>fabids</taxon>
        <taxon>Fabales</taxon>
        <taxon>Fabaceae</taxon>
        <taxon>Papilionoideae</taxon>
        <taxon>50 kb inversion clade</taxon>
        <taxon>NPAAA clade</taxon>
        <taxon>Hologalegina</taxon>
        <taxon>IRL clade</taxon>
        <taxon>Fabeae</taxon>
        <taxon>Lathyrus</taxon>
    </lineage>
</organism>
<reference evidence="2 4" key="1">
    <citation type="journal article" date="2022" name="Nat. Genet.">
        <title>Improved pea reference genome and pan-genome highlight genomic features and evolutionary characteristics.</title>
        <authorList>
            <person name="Yang T."/>
            <person name="Liu R."/>
            <person name="Luo Y."/>
            <person name="Hu S."/>
            <person name="Wang D."/>
            <person name="Wang C."/>
            <person name="Pandey M.K."/>
            <person name="Ge S."/>
            <person name="Xu Q."/>
            <person name="Li N."/>
            <person name="Li G."/>
            <person name="Huang Y."/>
            <person name="Saxena R.K."/>
            <person name="Ji Y."/>
            <person name="Li M."/>
            <person name="Yan X."/>
            <person name="He Y."/>
            <person name="Liu Y."/>
            <person name="Wang X."/>
            <person name="Xiang C."/>
            <person name="Varshney R.K."/>
            <person name="Ding H."/>
            <person name="Gao S."/>
            <person name="Zong X."/>
        </authorList>
    </citation>
    <scope>NUCLEOTIDE SEQUENCE [LARGE SCALE GENOMIC DNA]</scope>
    <source>
        <strain evidence="2 4">cv. Zhongwan 6</strain>
    </source>
</reference>
<evidence type="ECO:0000313" key="4">
    <source>
        <dbReference type="Proteomes" id="UP001058974"/>
    </source>
</evidence>
<dbReference type="Gramene" id="Psat3g135560.1">
    <property type="protein sequence ID" value="Psat3g135560.1.cds"/>
    <property type="gene ID" value="Psat3g135560"/>
</dbReference>
<feature type="chain" id="PRO_5040045578" description="DUF674 family protein" evidence="1">
    <location>
        <begin position="20"/>
        <end position="481"/>
    </location>
</feature>
<keyword evidence="4" id="KW-1185">Reference proteome</keyword>
<dbReference type="AlphaFoldDB" id="A0A9D4XZ73"/>
<dbReference type="EMBL" id="JAMSHJ010000003">
    <property type="protein sequence ID" value="KAI5429767.1"/>
    <property type="molecule type" value="Genomic_DNA"/>
</dbReference>
<protein>
    <recommendedName>
        <fullName evidence="5">DUF674 family protein</fullName>
    </recommendedName>
</protein>
<evidence type="ECO:0008006" key="5">
    <source>
        <dbReference type="Google" id="ProtNLM"/>
    </source>
</evidence>
<gene>
    <name evidence="2" type="ORF">KIW84_034380</name>
    <name evidence="3" type="ORF">KIW84_034382</name>
</gene>
<dbReference type="EMBL" id="JAMSHJ010000003">
    <property type="protein sequence ID" value="KAI5429764.1"/>
    <property type="molecule type" value="Genomic_DNA"/>
</dbReference>
<keyword evidence="1" id="KW-0732">Signal</keyword>
<dbReference type="InterPro" id="IPR007750">
    <property type="entry name" value="DUF674"/>
</dbReference>
<dbReference type="Pfam" id="PF05056">
    <property type="entry name" value="DUF674"/>
    <property type="match status" value="1"/>
</dbReference>
<evidence type="ECO:0000313" key="3">
    <source>
        <dbReference type="EMBL" id="KAI5429767.1"/>
    </source>
</evidence>
<name>A0A9D4XZ73_PEA</name>
<dbReference type="Gramene" id="Psat03G0438200-T1">
    <property type="protein sequence ID" value="KAI5429767.1"/>
    <property type="gene ID" value="KIW84_034382"/>
</dbReference>
<dbReference type="PANTHER" id="PTHR33103:SF43">
    <property type="entry name" value="DUF674 FAMILY PROTEIN"/>
    <property type="match status" value="1"/>
</dbReference>